<dbReference type="PANTHER" id="PTHR22706">
    <property type="entry name" value="ASSEMBLY FACTOR FOR SPINDLE MICROTUBULES"/>
    <property type="match status" value="1"/>
</dbReference>
<evidence type="ECO:0000256" key="12">
    <source>
        <dbReference type="SAM" id="MobiDB-lite"/>
    </source>
</evidence>
<feature type="region of interest" description="Disordered" evidence="12">
    <location>
        <begin position="2901"/>
        <end position="2924"/>
    </location>
</feature>
<feature type="compositionally biased region" description="Polar residues" evidence="12">
    <location>
        <begin position="1347"/>
        <end position="1360"/>
    </location>
</feature>
<dbReference type="InterPro" id="IPR000048">
    <property type="entry name" value="IQ_motif_EF-hand-BS"/>
</dbReference>
<evidence type="ECO:0000256" key="1">
    <source>
        <dbReference type="ARBA" id="ARBA00004123"/>
    </source>
</evidence>
<feature type="compositionally biased region" description="Basic and acidic residues" evidence="12">
    <location>
        <begin position="15"/>
        <end position="55"/>
    </location>
</feature>
<evidence type="ECO:0000256" key="6">
    <source>
        <dbReference type="ARBA" id="ARBA00022737"/>
    </source>
</evidence>
<evidence type="ECO:0000256" key="4">
    <source>
        <dbReference type="ARBA" id="ARBA00022553"/>
    </source>
</evidence>
<comment type="subcellular location">
    <subcellularLocation>
        <location evidence="2">Cytoplasm</location>
    </subcellularLocation>
    <subcellularLocation>
        <location evidence="1">Nucleus</location>
    </subcellularLocation>
</comment>
<dbReference type="InterPro" id="IPR031549">
    <property type="entry name" value="ASH"/>
</dbReference>
<feature type="region of interest" description="Disordered" evidence="12">
    <location>
        <begin position="1306"/>
        <end position="1392"/>
    </location>
</feature>
<feature type="compositionally biased region" description="Polar residues" evidence="12">
    <location>
        <begin position="823"/>
        <end position="834"/>
    </location>
</feature>
<feature type="compositionally biased region" description="Polar residues" evidence="12">
    <location>
        <begin position="627"/>
        <end position="645"/>
    </location>
</feature>
<evidence type="ECO:0000313" key="14">
    <source>
        <dbReference type="Proteomes" id="UP000515135"/>
    </source>
</evidence>
<dbReference type="KEGG" id="bbel:109467613"/>
<dbReference type="InterPro" id="IPR001715">
    <property type="entry name" value="CH_dom"/>
</dbReference>
<dbReference type="SUPFAM" id="SSF47576">
    <property type="entry name" value="Calponin-homology domain, CH-domain"/>
    <property type="match status" value="1"/>
</dbReference>
<feature type="domain" description="Calponin-homology (CH)" evidence="13">
    <location>
        <begin position="1827"/>
        <end position="1963"/>
    </location>
</feature>
<feature type="domain" description="Calponin-homology (CH)" evidence="13">
    <location>
        <begin position="1646"/>
        <end position="1783"/>
    </location>
</feature>
<dbReference type="InterPro" id="IPR036872">
    <property type="entry name" value="CH_dom_sf"/>
</dbReference>
<feature type="compositionally biased region" description="Basic and acidic residues" evidence="12">
    <location>
        <begin position="239"/>
        <end position="250"/>
    </location>
</feature>
<feature type="region of interest" description="Disordered" evidence="12">
    <location>
        <begin position="236"/>
        <end position="283"/>
    </location>
</feature>
<dbReference type="SUPFAM" id="SSF52540">
    <property type="entry name" value="P-loop containing nucleoside triphosphate hydrolases"/>
    <property type="match status" value="8"/>
</dbReference>
<evidence type="ECO:0000256" key="7">
    <source>
        <dbReference type="ARBA" id="ARBA00022776"/>
    </source>
</evidence>
<dbReference type="PROSITE" id="PS50096">
    <property type="entry name" value="IQ"/>
    <property type="match status" value="26"/>
</dbReference>
<evidence type="ECO:0000256" key="11">
    <source>
        <dbReference type="ARBA" id="ARBA00023306"/>
    </source>
</evidence>
<dbReference type="InterPro" id="IPR011989">
    <property type="entry name" value="ARM-like"/>
</dbReference>
<feature type="compositionally biased region" description="Polar residues" evidence="12">
    <location>
        <begin position="262"/>
        <end position="271"/>
    </location>
</feature>
<feature type="compositionally biased region" description="Polar residues" evidence="12">
    <location>
        <begin position="670"/>
        <end position="680"/>
    </location>
</feature>
<organism evidence="14 15">
    <name type="scientific">Branchiostoma belcheri</name>
    <name type="common">Amphioxus</name>
    <dbReference type="NCBI Taxonomy" id="7741"/>
    <lineage>
        <taxon>Eukaryota</taxon>
        <taxon>Metazoa</taxon>
        <taxon>Chordata</taxon>
        <taxon>Cephalochordata</taxon>
        <taxon>Leptocardii</taxon>
        <taxon>Amphioxiformes</taxon>
        <taxon>Branchiostomatidae</taxon>
        <taxon>Branchiostoma</taxon>
    </lineage>
</organism>
<feature type="compositionally biased region" description="Basic and acidic residues" evidence="12">
    <location>
        <begin position="1086"/>
        <end position="1095"/>
    </location>
</feature>
<dbReference type="Gene3D" id="1.10.418.10">
    <property type="entry name" value="Calponin-like domain"/>
    <property type="match status" value="2"/>
</dbReference>
<evidence type="ECO:0000313" key="15">
    <source>
        <dbReference type="RefSeq" id="XP_019621187.1"/>
    </source>
</evidence>
<feature type="region of interest" description="Disordered" evidence="12">
    <location>
        <begin position="328"/>
        <end position="450"/>
    </location>
</feature>
<keyword evidence="5" id="KW-0132">Cell division</keyword>
<keyword evidence="14" id="KW-1185">Reference proteome</keyword>
<dbReference type="InterPro" id="IPR051185">
    <property type="entry name" value="ASPM"/>
</dbReference>
<keyword evidence="8" id="KW-0112">Calmodulin-binding</keyword>
<reference evidence="15" key="1">
    <citation type="submission" date="2025-08" db="UniProtKB">
        <authorList>
            <consortium name="RefSeq"/>
        </authorList>
    </citation>
    <scope>IDENTIFICATION</scope>
    <source>
        <tissue evidence="15">Gonad</tissue>
    </source>
</reference>
<keyword evidence="3" id="KW-0963">Cytoplasm</keyword>
<dbReference type="GO" id="GO:0000278">
    <property type="term" value="P:mitotic cell cycle"/>
    <property type="evidence" value="ECO:0007669"/>
    <property type="project" value="TreeGrafter"/>
</dbReference>
<dbReference type="Gene3D" id="1.25.10.10">
    <property type="entry name" value="Leucine-rich Repeat Variant"/>
    <property type="match status" value="1"/>
</dbReference>
<dbReference type="RefSeq" id="XP_019621187.1">
    <property type="nucleotide sequence ID" value="XM_019765628.1"/>
</dbReference>
<protein>
    <submittedName>
        <fullName evidence="15">Abnormal spindle-like microcephaly-associated protein homolog</fullName>
    </submittedName>
</protein>
<dbReference type="GO" id="GO:0005737">
    <property type="term" value="C:cytoplasm"/>
    <property type="evidence" value="ECO:0007669"/>
    <property type="project" value="UniProtKB-SubCell"/>
</dbReference>
<dbReference type="Pfam" id="PF13914">
    <property type="entry name" value="Phostensin"/>
    <property type="match status" value="1"/>
</dbReference>
<keyword evidence="11" id="KW-0131">Cell cycle</keyword>
<gene>
    <name evidence="15" type="primary">LOC109467613</name>
</gene>
<dbReference type="SMART" id="SM00033">
    <property type="entry name" value="CH"/>
    <property type="match status" value="2"/>
</dbReference>
<feature type="region of interest" description="Disordered" evidence="12">
    <location>
        <begin position="1236"/>
        <end position="1257"/>
    </location>
</feature>
<dbReference type="InterPro" id="IPR027417">
    <property type="entry name" value="P-loop_NTPase"/>
</dbReference>
<feature type="compositionally biased region" description="Polar residues" evidence="12">
    <location>
        <begin position="794"/>
        <end position="807"/>
    </location>
</feature>
<evidence type="ECO:0000256" key="10">
    <source>
        <dbReference type="ARBA" id="ARBA00023242"/>
    </source>
</evidence>
<sequence length="2967" mass="331757">MMMSLPQWKQVLVEQRQRKAAEERRRQAEQEARLNRMPAWKRDILVRKRQSRSDPKTSSTDSIDHNVIQNEDTGPARGTGVFEQNGESSLGEGGPPDTCRTPDVWNEQGVSEEKIVSVHENIFVKWQARNRSPPYDRNDTLAHSGQHKSHSPRGVGIPNNVIIIEKYGGSGNDLQADVGKESVQGLAPTGLERPGTQTLFSFLRDAKPEREVIIIEKDDTEDKSVPCSLSGKVNRLRGKFGDEPRERKEVLSATRTKVPETVKSSTRQGRGSQRKGQKSTLSAAGSMDSLLDVVQQPNQAQKKKNEFHYSSCENLSELDTLFIQKSGSDDSVTVDTSPNIRPRSLSQSKMHETTEQTGKKTERVKVESSQPTSQQSTRESPKDQTTKYNDTSSKPSMRVKPVSVTRNAPVGGNHVRLSGQSHTAKVNRHELKKKTSLGNEPGSTRKESDILVHSKNAPEEGIQIIPTTANSSAKLTAAQNDPVAAAIASIKAQSKNTFIVQPTRPAGKHVEMKNQHRKEKEPSHLKDRGAKEDDKSPGLPLPLQPNKKQDSRKNDIVGQSNDTSFVIRPLTQRLKENPSEYQSATVRKATEKQFSTKEQKSNITPSSTSSSTGPTTTPVLQQRDAPESNQHANRTFLPQESTDAQTENKKTHLGRKKAPAPQPPSVASVNGQGTARQQAGQLKPGAQDREELPTTNIDDVEISAKIQDNNNSIRPGKTGDQTQATTMQSSPAGSELGRTASPPSLDVSPIAPPRHKATVRKLTVADYVVIGGYEKLSKSSISKGESKKLKISFNDSPTTFEYPSEQSLLEEDDRESVQAPTGLRTTPSLTTSTGDKVLSGGLHSYQPSQVTSNIVAGQQRAVASTVPEDSQAASEGHPVEIFAVKPLADSEAPMWSSSSSMARQLRKMDGSANCEVTVGSGVDDVRSMTWFDPWDRKGTVTSPAEQQAAEDVPVLQLTNFAVTPRIGFGLVRVGETQTRKLLLHNPEQFPVTVAVEKVPRAKGFSVDFGEVEVQAGEDTVVSVQWTPGEACNSRALLVLKLDDAYRLHVILYGRAVVPVAGKQKRAKKRTRPREAVKQGSVPDVSGSDRKSRAVSDTEAENTPPVSSHQPNICDSPQIKLGSSEKLKLAKNIVNRSGKTHQDRHVINNCSTDATATVPPGTTVTVPGTTATVPPGTTATVPGTTATVPGTTATVPGTTATVPGTTATVPGTTVTVPGTTATVPGTTATVPGTTATVPGTTATVPDPANSSSVQKTKRILQPSTVTKRKQNFGKSSDGVRIKAAKKELFGTSTSLSAQLQHQAVPQQPSNVHAGPSACNLVKSDKNSHSQDMPMGPGSGKPFVFRSAVSKNKGTPANSVPQKVSMKKGVAQTKKSQPVKARSTQGETSGGTARCQPKVAKSKLCLVKTSNKQQSVPALHYMPYVSKNMYYDERWMQKQERAFIQWLNFILIPNTMESQLCQNVTVPGRMPAVSVDQQLRMREYAVLCNLNSVRRAACLLFQSEPVARVLQRVEEEVETGRLRVRDDRHLHADQGIRQQILDMLLSYNPVWLRVGLETIFGEVLPLQHYGDVAGLSRFVLNRVLGNPDIAQQFSHPTVPHMYKTGYAAALAKFTLKKFLTLVFFMDTAKLTRLIDHDPCLFCINANIKSNKELLLSFSREYLSGEGDVTRHLSFLGLTVTHQQTALMEMDYTVHNLATDLRDGLRLIRAVELLTRNWTLSSKLRAPAVSRLQKIHNTKVALDALQQAGVALDAGLQGKKIEARDIVDGRQEKTLALLWKLIFHFQVCMEVEHLQLQKEVTLLRRELQLRRGTDVWLEMYGPTPGSAGTTDHTGLLLQLCQAVCAFYNIRVDNFSVSFSDGRVLCLLVHHYLPELLPLEEIYMDTTQSYITNHRQAGTGTGEGPETDKDRLKELLAHEKNNFRLVNQKVLELGTIPPLLCVADMSNTIPDEKVVMTAVSYLCARIINLSQKVRAVRTIQAAWRKYHPKPAVREWTESVKRATIRLQAAVRGTLVRRSLQRQHKSATTIQTAVRGWTARQHYLKQHKGAIILQQHVRAHLARKQAQARYQHVRRATIRLQAAVRGMHIRRRQKQMQMAATRIQACWRGHQQSVKYKAIKLAATIIQQHFKSFKVMQEKQHMYRSLRSATIRLQAAVRGMLLRKLLQRQHKSATTIQTAVRGWTARQQYLKQRQAAIMLQDHVRAHLARKHAQARYQHVRRATIRLQAAVRGTLVRRSLQRQHKSATTIQTAVRGWTARQQFLKQRQAAIILQQHVRAHLARKQAQARYQHVRRATIRLQAAVRGTLVRRSLQRQHKSATTIQTAVRGWTARQQYLKQRQAAIMLQDHVRAHLARKHAQARYQHVRRATIRLQAAVRGTHVRRRQKQMQIATTRIQACWRGHQQSVKYKAIKLAATIIQQHFKSFKVMQEKQHKYRSLRSATKQLQAAVRGMLVRKMLQRQHKSATIIQTAVRGWTARQQYLKQRQAAIILQQHVRAHLARKHAQARYQHVRRATIQLQAGIRGFLARQQLIKWTHASTVIQASFRCFLQRRHYLSTRAAVCRLQAGFRGWTARRTFQQVKLQHRAAVVIQSTYRGFAARRFLQQWRAEQQRRLLHFSTAAYYHLAAMRLQRAYRRYLVWQKAKQQLKALIIIQASIRAWLQRKHFLQLRRVVCKLQAAVRCHQKQRLTAAVVLQSYVRMYLAKKRAIRRRKAVIALQATWRGYHTRKNIKNKRIRIAHQKIMAAKRAATEDKKLCNMTATALNLLLKYKHLSTILDALRSLEVVTRLSSVCCDRLVQGGAVQVIYTLIQSCNRSLPCQEIIKYSISILLNLAKNPDTVAAAVVQEGGVETLVSLMAIYREKDDVIFGQTCLLLTLFCNNAAYQKEVLNLPSVTQKLQSLYRLVKRKTSMSRSKQRTGSQEDRRKSPTPLVQMVHQIKPAWILGKDNMLDVPEPLQAIQLVLETLGLQGFIV</sequence>
<evidence type="ECO:0000256" key="8">
    <source>
        <dbReference type="ARBA" id="ARBA00022860"/>
    </source>
</evidence>
<dbReference type="Gene3D" id="2.60.40.10">
    <property type="entry name" value="Immunoglobulins"/>
    <property type="match status" value="1"/>
</dbReference>
<feature type="compositionally biased region" description="Basic residues" evidence="12">
    <location>
        <begin position="2901"/>
        <end position="2910"/>
    </location>
</feature>
<evidence type="ECO:0000256" key="2">
    <source>
        <dbReference type="ARBA" id="ARBA00004496"/>
    </source>
</evidence>
<evidence type="ECO:0000259" key="13">
    <source>
        <dbReference type="PROSITE" id="PS50021"/>
    </source>
</evidence>
<keyword evidence="7" id="KW-0498">Mitosis</keyword>
<keyword evidence="10" id="KW-0539">Nucleus</keyword>
<feature type="compositionally biased region" description="Polar residues" evidence="12">
    <location>
        <begin position="1380"/>
        <end position="1389"/>
    </location>
</feature>
<dbReference type="Gene3D" id="1.20.5.190">
    <property type="match status" value="15"/>
</dbReference>
<dbReference type="OrthoDB" id="2148418at2759"/>
<dbReference type="SUPFAM" id="SSF48371">
    <property type="entry name" value="ARM repeat"/>
    <property type="match status" value="1"/>
</dbReference>
<feature type="region of interest" description="Disordered" evidence="12">
    <location>
        <begin position="1061"/>
        <end position="1117"/>
    </location>
</feature>
<feature type="region of interest" description="Disordered" evidence="12">
    <location>
        <begin position="1"/>
        <end position="103"/>
    </location>
</feature>
<feature type="compositionally biased region" description="Basic and acidic residues" evidence="12">
    <location>
        <begin position="349"/>
        <end position="366"/>
    </location>
</feature>
<dbReference type="GO" id="GO:0000922">
    <property type="term" value="C:spindle pole"/>
    <property type="evidence" value="ECO:0007669"/>
    <property type="project" value="TreeGrafter"/>
</dbReference>
<feature type="compositionally biased region" description="Polar residues" evidence="12">
    <location>
        <begin position="386"/>
        <end position="395"/>
    </location>
</feature>
<feature type="compositionally biased region" description="Polar residues" evidence="12">
    <location>
        <begin position="1103"/>
        <end position="1114"/>
    </location>
</feature>
<dbReference type="PROSITE" id="PS50021">
    <property type="entry name" value="CH"/>
    <property type="match status" value="2"/>
</dbReference>
<keyword evidence="4" id="KW-0597">Phosphoprotein</keyword>
<feature type="compositionally biased region" description="Basic and acidic residues" evidence="12">
    <location>
        <begin position="508"/>
        <end position="536"/>
    </location>
</feature>
<feature type="compositionally biased region" description="Basic residues" evidence="12">
    <location>
        <begin position="1062"/>
        <end position="1071"/>
    </location>
</feature>
<dbReference type="Proteomes" id="UP000515135">
    <property type="component" value="Unplaced"/>
</dbReference>
<dbReference type="GO" id="GO:0051295">
    <property type="term" value="P:establishment of meiotic spindle localization"/>
    <property type="evidence" value="ECO:0007669"/>
    <property type="project" value="TreeGrafter"/>
</dbReference>
<dbReference type="PANTHER" id="PTHR22706:SF1">
    <property type="entry name" value="ASSEMBLY FACTOR FOR SPINDLE MICROTUBULES"/>
    <property type="match status" value="1"/>
</dbReference>
<dbReference type="CDD" id="cd21223">
    <property type="entry name" value="CH_ASPM_rpt1"/>
    <property type="match status" value="1"/>
</dbReference>
<keyword evidence="6" id="KW-0677">Repeat</keyword>
<keyword evidence="9" id="KW-0175">Coiled coil</keyword>
<dbReference type="SUPFAM" id="SSF101967">
    <property type="entry name" value="Adhesin YadA, collagen-binding domain"/>
    <property type="match status" value="1"/>
</dbReference>
<feature type="compositionally biased region" description="Low complexity" evidence="12">
    <location>
        <begin position="604"/>
        <end position="618"/>
    </location>
</feature>
<dbReference type="FunFam" id="1.10.418.10:FF:000051">
    <property type="entry name" value="Abnormal spindle-like microcephaly-associated protein homolog"/>
    <property type="match status" value="1"/>
</dbReference>
<feature type="compositionally biased region" description="Polar residues" evidence="12">
    <location>
        <begin position="367"/>
        <end position="378"/>
    </location>
</feature>
<dbReference type="Gene3D" id="2.150.10.10">
    <property type="entry name" value="Serralysin-like metalloprotease, C-terminal"/>
    <property type="match status" value="1"/>
</dbReference>
<dbReference type="Pfam" id="PF00307">
    <property type="entry name" value="CH"/>
    <property type="match status" value="2"/>
</dbReference>
<dbReference type="GeneID" id="109467613"/>
<feature type="region of interest" description="Disordered" evidence="12">
    <location>
        <begin position="794"/>
        <end position="841"/>
    </location>
</feature>
<dbReference type="Pfam" id="PF15780">
    <property type="entry name" value="ASH"/>
    <property type="match status" value="1"/>
</dbReference>
<dbReference type="CDD" id="cd21224">
    <property type="entry name" value="CH_ASPM_rpt2"/>
    <property type="match status" value="1"/>
</dbReference>
<dbReference type="InterPro" id="IPR025907">
    <property type="entry name" value="Phostensin/Taperin_PP1-bd_dom"/>
</dbReference>
<dbReference type="InterPro" id="IPR016024">
    <property type="entry name" value="ARM-type_fold"/>
</dbReference>
<feature type="compositionally biased region" description="Basic and acidic residues" evidence="12">
    <location>
        <begin position="588"/>
        <end position="600"/>
    </location>
</feature>
<dbReference type="GO" id="GO:0051301">
    <property type="term" value="P:cell division"/>
    <property type="evidence" value="ECO:0007669"/>
    <property type="project" value="UniProtKB-KW"/>
</dbReference>
<dbReference type="CDD" id="cd23767">
    <property type="entry name" value="IQCD"/>
    <property type="match status" value="3"/>
</dbReference>
<evidence type="ECO:0000256" key="3">
    <source>
        <dbReference type="ARBA" id="ARBA00022490"/>
    </source>
</evidence>
<dbReference type="GO" id="GO:0005634">
    <property type="term" value="C:nucleus"/>
    <property type="evidence" value="ECO:0007669"/>
    <property type="project" value="UniProtKB-SubCell"/>
</dbReference>
<evidence type="ECO:0000256" key="5">
    <source>
        <dbReference type="ARBA" id="ARBA00022618"/>
    </source>
</evidence>
<dbReference type="GO" id="GO:0019902">
    <property type="term" value="F:phosphatase binding"/>
    <property type="evidence" value="ECO:0007669"/>
    <property type="project" value="InterPro"/>
</dbReference>
<dbReference type="SMART" id="SM00015">
    <property type="entry name" value="IQ"/>
    <property type="match status" value="28"/>
</dbReference>
<feature type="compositionally biased region" description="Polar residues" evidence="12">
    <location>
        <begin position="706"/>
        <end position="732"/>
    </location>
</feature>
<dbReference type="GO" id="GO:0007051">
    <property type="term" value="P:spindle organization"/>
    <property type="evidence" value="ECO:0007669"/>
    <property type="project" value="TreeGrafter"/>
</dbReference>
<feature type="region of interest" description="Disordered" evidence="12">
    <location>
        <begin position="503"/>
        <end position="752"/>
    </location>
</feature>
<accession>A0A6P4YR82</accession>
<dbReference type="GO" id="GO:0005516">
    <property type="term" value="F:calmodulin binding"/>
    <property type="evidence" value="ECO:0007669"/>
    <property type="project" value="UniProtKB-KW"/>
</dbReference>
<dbReference type="InterPro" id="IPR011049">
    <property type="entry name" value="Serralysin-like_metalloprot_C"/>
</dbReference>
<dbReference type="InterPro" id="IPR013783">
    <property type="entry name" value="Ig-like_fold"/>
</dbReference>
<proteinExistence type="predicted"/>
<feature type="compositionally biased region" description="Polar residues" evidence="12">
    <location>
        <begin position="56"/>
        <end position="72"/>
    </location>
</feature>
<evidence type="ECO:0000256" key="9">
    <source>
        <dbReference type="ARBA" id="ARBA00023054"/>
    </source>
</evidence>
<name>A0A6P4YR82_BRABE</name>
<dbReference type="Pfam" id="PF00612">
    <property type="entry name" value="IQ"/>
    <property type="match status" value="23"/>
</dbReference>